<feature type="compositionally biased region" description="Basic and acidic residues" evidence="1">
    <location>
        <begin position="25"/>
        <end position="35"/>
    </location>
</feature>
<protein>
    <submittedName>
        <fullName evidence="2">Uncharacterized protein</fullName>
    </submittedName>
</protein>
<dbReference type="Proteomes" id="UP001157006">
    <property type="component" value="Chromosome 2"/>
</dbReference>
<name>A0AAV0ZQA4_VICFA</name>
<dbReference type="AlphaFoldDB" id="A0AAV0ZQA4"/>
<organism evidence="2 3">
    <name type="scientific">Vicia faba</name>
    <name type="common">Broad bean</name>
    <name type="synonym">Faba vulgaris</name>
    <dbReference type="NCBI Taxonomy" id="3906"/>
    <lineage>
        <taxon>Eukaryota</taxon>
        <taxon>Viridiplantae</taxon>
        <taxon>Streptophyta</taxon>
        <taxon>Embryophyta</taxon>
        <taxon>Tracheophyta</taxon>
        <taxon>Spermatophyta</taxon>
        <taxon>Magnoliopsida</taxon>
        <taxon>eudicotyledons</taxon>
        <taxon>Gunneridae</taxon>
        <taxon>Pentapetalae</taxon>
        <taxon>rosids</taxon>
        <taxon>fabids</taxon>
        <taxon>Fabales</taxon>
        <taxon>Fabaceae</taxon>
        <taxon>Papilionoideae</taxon>
        <taxon>50 kb inversion clade</taxon>
        <taxon>NPAAA clade</taxon>
        <taxon>Hologalegina</taxon>
        <taxon>IRL clade</taxon>
        <taxon>Fabeae</taxon>
        <taxon>Vicia</taxon>
    </lineage>
</organism>
<accession>A0AAV0ZQA4</accession>
<evidence type="ECO:0000313" key="2">
    <source>
        <dbReference type="EMBL" id="CAI8599109.1"/>
    </source>
</evidence>
<sequence>MSGTGTNLGKGHNSNNDSFSNPKSQDGKEAEELSRRCKKGNGKGVGCFDEAHVAVREEGVDTKVEGVTFQPSILFAEVSLRVESDSVDTFFKNQSKKINVKRPLITKRVTKLRNIYKV</sequence>
<gene>
    <name evidence="2" type="ORF">VFH_II159680</name>
</gene>
<dbReference type="EMBL" id="OX451737">
    <property type="protein sequence ID" value="CAI8599109.1"/>
    <property type="molecule type" value="Genomic_DNA"/>
</dbReference>
<keyword evidence="3" id="KW-1185">Reference proteome</keyword>
<feature type="compositionally biased region" description="Polar residues" evidence="1">
    <location>
        <begin position="1"/>
        <end position="24"/>
    </location>
</feature>
<proteinExistence type="predicted"/>
<reference evidence="2 3" key="1">
    <citation type="submission" date="2023-01" db="EMBL/GenBank/DDBJ databases">
        <authorList>
            <person name="Kreplak J."/>
        </authorList>
    </citation>
    <scope>NUCLEOTIDE SEQUENCE [LARGE SCALE GENOMIC DNA]</scope>
</reference>
<feature type="region of interest" description="Disordered" evidence="1">
    <location>
        <begin position="1"/>
        <end position="44"/>
    </location>
</feature>
<evidence type="ECO:0000313" key="3">
    <source>
        <dbReference type="Proteomes" id="UP001157006"/>
    </source>
</evidence>
<evidence type="ECO:0000256" key="1">
    <source>
        <dbReference type="SAM" id="MobiDB-lite"/>
    </source>
</evidence>